<evidence type="ECO:0000313" key="1">
    <source>
        <dbReference type="EMBL" id="VBA44405.1"/>
    </source>
</evidence>
<dbReference type="AlphaFoldDB" id="A0A498QIS7"/>
<dbReference type="EMBL" id="UPHP01000154">
    <property type="protein sequence ID" value="VBA44405.1"/>
    <property type="molecule type" value="Genomic_DNA"/>
</dbReference>
<accession>A0A498QIS7</accession>
<organism evidence="1 2">
    <name type="scientific">Mycobacterium attenuatum</name>
    <dbReference type="NCBI Taxonomy" id="2341086"/>
    <lineage>
        <taxon>Bacteria</taxon>
        <taxon>Bacillati</taxon>
        <taxon>Actinomycetota</taxon>
        <taxon>Actinomycetes</taxon>
        <taxon>Mycobacteriales</taxon>
        <taxon>Mycobacteriaceae</taxon>
        <taxon>Mycobacterium</taxon>
    </lineage>
</organism>
<sequence length="35" mass="3644">MVATLGRCNSLKAVEVTVGWSVVEILTARVDGVIG</sequence>
<name>A0A498QIS7_9MYCO</name>
<protein>
    <submittedName>
        <fullName evidence="1">Uncharacterized protein</fullName>
    </submittedName>
</protein>
<evidence type="ECO:0000313" key="2">
    <source>
        <dbReference type="Proteomes" id="UP000273307"/>
    </source>
</evidence>
<reference evidence="1 2" key="1">
    <citation type="submission" date="2018-09" db="EMBL/GenBank/DDBJ databases">
        <authorList>
            <person name="Tagini F."/>
        </authorList>
    </citation>
    <scope>NUCLEOTIDE SEQUENCE [LARGE SCALE GENOMIC DNA]</scope>
    <source>
        <strain evidence="1 2">MK136</strain>
    </source>
</reference>
<proteinExistence type="predicted"/>
<gene>
    <name evidence="1" type="ORF">LAUMK136_05620</name>
</gene>
<dbReference type="Proteomes" id="UP000273307">
    <property type="component" value="Unassembled WGS sequence"/>
</dbReference>
<keyword evidence="2" id="KW-1185">Reference proteome</keyword>